<dbReference type="Pfam" id="PF13439">
    <property type="entry name" value="Glyco_transf_4"/>
    <property type="match status" value="1"/>
</dbReference>
<reference evidence="3 4" key="1">
    <citation type="journal article" date="2008" name="Int. J. Syst. Evol. Microbiol.">
        <title>Bizionia argentinensis sp. nov., isolated from surface marine water in Antarctica.</title>
        <authorList>
            <person name="Bercovich A."/>
            <person name="Vazquez S.C."/>
            <person name="Yankilevich P."/>
            <person name="Coria S.H."/>
            <person name="Foti M."/>
            <person name="Hernandez E."/>
            <person name="Vidal A."/>
            <person name="Ruberto L."/>
            <person name="Melo C."/>
            <person name="Marenssi S."/>
            <person name="Criscuolo M."/>
            <person name="Memoli M."/>
            <person name="Arguelles M."/>
            <person name="Mac Cormack W.P."/>
        </authorList>
    </citation>
    <scope>NUCLEOTIDE SEQUENCE [LARGE SCALE GENOMIC DNA]</scope>
    <source>
        <strain evidence="3 4">JUB59</strain>
    </source>
</reference>
<dbReference type="InterPro" id="IPR028098">
    <property type="entry name" value="Glyco_trans_4-like_N"/>
</dbReference>
<accession>G2EG74</accession>
<evidence type="ECO:0000259" key="2">
    <source>
        <dbReference type="Pfam" id="PF13439"/>
    </source>
</evidence>
<evidence type="ECO:0000313" key="3">
    <source>
        <dbReference type="EMBL" id="EGV42627.1"/>
    </source>
</evidence>
<dbReference type="RefSeq" id="WP_008638936.1">
    <property type="nucleotide sequence ID" value="NZ_AFXZ01000050.1"/>
</dbReference>
<dbReference type="eggNOG" id="COG0438">
    <property type="taxonomic scope" value="Bacteria"/>
</dbReference>
<dbReference type="Proteomes" id="UP000003730">
    <property type="component" value="Unassembled WGS sequence"/>
</dbReference>
<keyword evidence="4" id="KW-1185">Reference proteome</keyword>
<gene>
    <name evidence="3" type="ORF">BZARG_1908</name>
</gene>
<dbReference type="PANTHER" id="PTHR12526">
    <property type="entry name" value="GLYCOSYLTRANSFERASE"/>
    <property type="match status" value="1"/>
</dbReference>
<feature type="domain" description="Glycosyltransferase subfamily 4-like N-terminal" evidence="2">
    <location>
        <begin position="19"/>
        <end position="174"/>
    </location>
</feature>
<feature type="domain" description="Glycosyl transferase family 1" evidence="1">
    <location>
        <begin position="176"/>
        <end position="340"/>
    </location>
</feature>
<protein>
    <submittedName>
        <fullName evidence="3">Glycosyltransferase family 4 protein</fullName>
    </submittedName>
</protein>
<dbReference type="Gene3D" id="3.40.50.2000">
    <property type="entry name" value="Glycogen Phosphorylase B"/>
    <property type="match status" value="2"/>
</dbReference>
<dbReference type="AlphaFoldDB" id="G2EG74"/>
<keyword evidence="3" id="KW-0808">Transferase</keyword>
<dbReference type="GO" id="GO:0016757">
    <property type="term" value="F:glycosyltransferase activity"/>
    <property type="evidence" value="ECO:0007669"/>
    <property type="project" value="InterPro"/>
</dbReference>
<dbReference type="InterPro" id="IPR001296">
    <property type="entry name" value="Glyco_trans_1"/>
</dbReference>
<dbReference type="PATRIC" id="fig|1046627.3.peg.2506"/>
<name>G2EG74_9FLAO</name>
<evidence type="ECO:0000313" key="4">
    <source>
        <dbReference type="Proteomes" id="UP000003730"/>
    </source>
</evidence>
<dbReference type="SUPFAM" id="SSF53756">
    <property type="entry name" value="UDP-Glycosyltransferase/glycogen phosphorylase"/>
    <property type="match status" value="1"/>
</dbReference>
<proteinExistence type="predicted"/>
<comment type="caution">
    <text evidence="3">The sequence shown here is derived from an EMBL/GenBank/DDBJ whole genome shotgun (WGS) entry which is preliminary data.</text>
</comment>
<evidence type="ECO:0000259" key="1">
    <source>
        <dbReference type="Pfam" id="PF00534"/>
    </source>
</evidence>
<dbReference type="OrthoDB" id="798298at2"/>
<dbReference type="Pfam" id="PF00534">
    <property type="entry name" value="Glycos_transf_1"/>
    <property type="match status" value="1"/>
</dbReference>
<dbReference type="STRING" id="1046627.BZARG_1908"/>
<dbReference type="EMBL" id="AFXZ01000050">
    <property type="protein sequence ID" value="EGV42627.1"/>
    <property type="molecule type" value="Genomic_DNA"/>
</dbReference>
<sequence>MTKSKNKKICIVVSSLGSGGAEKSSALLSQMLYELGHEIHIVSVINDVTYDYKGTLFNLGKLKENNNTFLGRINRLFKFKKFLKSHDFDYVIDNRTRPSFLREIIISRFIYKPQKTIYCVRSFNLDLYFISNKKIARYLYKDAYQIVGVSKEITERIKQEYKINNVKTIYNPVNEFKDFVSIEENKDDFVLFLGRLDDKAKNIVLLLEAYSLSKLPESNIVLKIVGSGADLEFLKQKVKTYGIYTSVEFIPFMENPKNVIASALFTLLTSRYEGFPRVIIESLALGTPVVSVDCQSGPKEVITNGYNGLLVDNFNAQALSDAMNSFIFDKSLYKQCQANAMNSVKKYSTENISKDWEKLIKKNK</sequence>
<organism evidence="3 4">
    <name type="scientific">Bizionia argentinensis JUB59</name>
    <dbReference type="NCBI Taxonomy" id="1046627"/>
    <lineage>
        <taxon>Bacteria</taxon>
        <taxon>Pseudomonadati</taxon>
        <taxon>Bacteroidota</taxon>
        <taxon>Flavobacteriia</taxon>
        <taxon>Flavobacteriales</taxon>
        <taxon>Flavobacteriaceae</taxon>
        <taxon>Bizionia</taxon>
    </lineage>
</organism>
<dbReference type="PANTHER" id="PTHR12526:SF630">
    <property type="entry name" value="GLYCOSYLTRANSFERASE"/>
    <property type="match status" value="1"/>
</dbReference>